<accession>A0A097EJU8</accession>
<sequence>MDIQIDRPDVEHAIHQLSELRGQTPADIVGQVMLGELSKELDLRARLSPERLAWLDDVRKLQAHIRTLPVLDDRSPDEMLYDADGLPK</sequence>
<dbReference type="Proteomes" id="UP000033200">
    <property type="component" value="Chromosome"/>
</dbReference>
<organism evidence="1 2">
    <name type="scientific">Sphingomonas taxi</name>
    <dbReference type="NCBI Taxonomy" id="1549858"/>
    <lineage>
        <taxon>Bacteria</taxon>
        <taxon>Pseudomonadati</taxon>
        <taxon>Pseudomonadota</taxon>
        <taxon>Alphaproteobacteria</taxon>
        <taxon>Sphingomonadales</taxon>
        <taxon>Sphingomonadaceae</taxon>
        <taxon>Sphingomonas</taxon>
    </lineage>
</organism>
<keyword evidence="2" id="KW-1185">Reference proteome</keyword>
<dbReference type="RefSeq" id="WP_038665917.1">
    <property type="nucleotide sequence ID" value="NZ_CP009571.1"/>
</dbReference>
<evidence type="ECO:0000313" key="2">
    <source>
        <dbReference type="Proteomes" id="UP000033200"/>
    </source>
</evidence>
<dbReference type="AlphaFoldDB" id="A0A097EJU8"/>
<dbReference type="EMBL" id="CP009571">
    <property type="protein sequence ID" value="AIT07837.1"/>
    <property type="molecule type" value="Genomic_DNA"/>
</dbReference>
<protein>
    <recommendedName>
        <fullName evidence="3">Transcription factor</fullName>
    </recommendedName>
</protein>
<dbReference type="HOGENOM" id="CLU_2467438_0_0_5"/>
<proteinExistence type="predicted"/>
<name>A0A097EJU8_9SPHN</name>
<dbReference type="KEGG" id="stax:MC45_17455"/>
<gene>
    <name evidence="1" type="ORF">MC45_17455</name>
</gene>
<dbReference type="InterPro" id="IPR011660">
    <property type="entry name" value="VapB-like"/>
</dbReference>
<dbReference type="STRING" id="1549858.MC45_17455"/>
<reference evidence="1 2" key="1">
    <citation type="submission" date="2014-09" db="EMBL/GenBank/DDBJ databases">
        <title>Using Illumina technology Improving SMRT sequencing Genome Assembly by RASTools.</title>
        <authorList>
            <person name="Zhou Y."/>
            <person name="Ma T."/>
            <person name="Liu T."/>
        </authorList>
    </citation>
    <scope>NUCLEOTIDE SEQUENCE [LARGE SCALE GENOMIC DNA]</scope>
    <source>
        <strain evidence="1 2">ATCC 55669</strain>
    </source>
</reference>
<dbReference type="Pfam" id="PF07704">
    <property type="entry name" value="PSK_trans_fac"/>
    <property type="match status" value="1"/>
</dbReference>
<evidence type="ECO:0008006" key="3">
    <source>
        <dbReference type="Google" id="ProtNLM"/>
    </source>
</evidence>
<evidence type="ECO:0000313" key="1">
    <source>
        <dbReference type="EMBL" id="AIT07837.1"/>
    </source>
</evidence>